<dbReference type="FunFam" id="2.60.40.60:FF:000072">
    <property type="entry name" value="Protocadherin 1"/>
    <property type="match status" value="1"/>
</dbReference>
<keyword evidence="6 11" id="KW-0106">Calcium</keyword>
<feature type="region of interest" description="Disordered" evidence="12">
    <location>
        <begin position="854"/>
        <end position="887"/>
    </location>
</feature>
<dbReference type="AlphaFoldDB" id="A0A8C4NCT8"/>
<feature type="domain" description="Cadherin" evidence="15">
    <location>
        <begin position="571"/>
        <end position="673"/>
    </location>
</feature>
<dbReference type="GO" id="GO:0005886">
    <property type="term" value="C:plasma membrane"/>
    <property type="evidence" value="ECO:0007669"/>
    <property type="project" value="UniProtKB-SubCell"/>
</dbReference>
<dbReference type="Pfam" id="PF08266">
    <property type="entry name" value="Cadherin_2"/>
    <property type="match status" value="1"/>
</dbReference>
<feature type="domain" description="Cadherin" evidence="15">
    <location>
        <begin position="685"/>
        <end position="795"/>
    </location>
</feature>
<feature type="domain" description="Cadherin" evidence="15">
    <location>
        <begin position="367"/>
        <end position="466"/>
    </location>
</feature>
<dbReference type="InterPro" id="IPR050174">
    <property type="entry name" value="Protocadherin/Cadherin-CA"/>
</dbReference>
<dbReference type="SUPFAM" id="SSF49313">
    <property type="entry name" value="Cadherin-like"/>
    <property type="match status" value="7"/>
</dbReference>
<sequence>MAITRAYYALILLMVQARVALAEEYSYRIPEELSAGKLIGNLASDLNLRGISPNLLFKIVSKYEGPPLVHVRNNTGELLTTQRRIDREQLCPESTDEGSGCYYEIQVVVLPNQFFRLIKVKILIEDINDHSPSFPSSVVNLSIPENMPVGSRFSLPAASDPDVGLNKIQHYGLSETGNAFTMEVIEGSDGEMSPQLLIRSNLDRERKDVYEMRLRAEDGGSPPRSSTALIRVLITDVNDNHPIFEQSQIEVKIPENTPLGTPVIQLHANDADMGANAEIVYTYSARVSPSARRLFQLDNRTGVIVVRGPLDREDVALYRLVILAIDKGPNPVPATATVTVSISDVNDNPPDITVHNIESAVNGVILLSEAAPPDTPIALIEVSDPDVKQNSKVTCHIEGNVPFQLKPAYQNHENQFLLETAGFLDYERQNEYHIKLMATDTGLPRFSSSATVTVRLRDENDNAPIFDKGIVEASIYENNAPGAEILTLSASDRDSGDNAQTVYFLGPKAPHIFRVNPRTGVLSATEPLDRETQSEYKFTVIARDGGDPTLESNTTIVIRTLDKNDNPPKFNNKKFDFFLSENLHRYGTVGVISVTDADEGKNALVTFSLVGNHDIFTINPVTGMIQSNITFDREQQASYTFEVQAVDAGEPPRTALAKVTIFIMDINDNAPTVLLPPSNASYRLVHPKVAPGTMVAEVLAKDGDTGINAELSYSIVGGNPFKLFTIDVHTGNITLQKQLSPEHQGIHRLVVRVNDAGFPESLYSIVLVNLFVNETIGNVSYVRDLIARSMKMPLNVDITGDGLAVSDINHYTIIIAMVAGAMVVVILVVIVVFFLRCRGSRAKNGVCRTKENENWLSPSQQDKKNKHRRKKKKRQQNQHGQVKTAPYSIVTIEESKADDPTYQTINETLEELEVDCRTIPRHNTFRPDGGTDSPDLAKHYRSTSPQAPVSPNGQTPPLSKNQNVVQELPAENTFVGIVGECNSKRSSTSSEHYSVSECSSQSGFRNTQHKAHSKQSCQLPIHHQNKGMHQKNMLHAWNKIPHMVVTLLVESLQALKLTTDWQRAQVSLSIHQDYKGHF</sequence>
<comment type="subcellular location">
    <subcellularLocation>
        <location evidence="1">Cell membrane</location>
        <topology evidence="1">Single-pass type I membrane protein</topology>
    </subcellularLocation>
</comment>
<evidence type="ECO:0000256" key="3">
    <source>
        <dbReference type="ARBA" id="ARBA00022692"/>
    </source>
</evidence>
<feature type="domain" description="Cadherin" evidence="15">
    <location>
        <begin position="467"/>
        <end position="570"/>
    </location>
</feature>
<feature type="compositionally biased region" description="Polar residues" evidence="12">
    <location>
        <begin position="942"/>
        <end position="960"/>
    </location>
</feature>
<keyword evidence="7" id="KW-0130">Cell adhesion</keyword>
<keyword evidence="17" id="KW-1185">Reference proteome</keyword>
<organism evidence="16 17">
    <name type="scientific">Eptatretus burgeri</name>
    <name type="common">Inshore hagfish</name>
    <dbReference type="NCBI Taxonomy" id="7764"/>
    <lineage>
        <taxon>Eukaryota</taxon>
        <taxon>Metazoa</taxon>
        <taxon>Chordata</taxon>
        <taxon>Craniata</taxon>
        <taxon>Vertebrata</taxon>
        <taxon>Cyclostomata</taxon>
        <taxon>Myxini</taxon>
        <taxon>Myxiniformes</taxon>
        <taxon>Myxinidae</taxon>
        <taxon>Eptatretinae</taxon>
        <taxon>Eptatretus</taxon>
    </lineage>
</organism>
<keyword evidence="5" id="KW-0677">Repeat</keyword>
<feature type="domain" description="Cadherin" evidence="15">
    <location>
        <begin position="135"/>
        <end position="244"/>
    </location>
</feature>
<dbReference type="InterPro" id="IPR020894">
    <property type="entry name" value="Cadherin_CS"/>
</dbReference>
<dbReference type="GO" id="GO:0005509">
    <property type="term" value="F:calcium ion binding"/>
    <property type="evidence" value="ECO:0007669"/>
    <property type="project" value="UniProtKB-UniRule"/>
</dbReference>
<feature type="domain" description="Cadherin" evidence="15">
    <location>
        <begin position="21"/>
        <end position="134"/>
    </location>
</feature>
<dbReference type="Pfam" id="PF00028">
    <property type="entry name" value="Cadherin"/>
    <property type="match status" value="6"/>
</dbReference>
<keyword evidence="9 13" id="KW-0472">Membrane</keyword>
<dbReference type="PANTHER" id="PTHR24028">
    <property type="entry name" value="CADHERIN-87A"/>
    <property type="match status" value="1"/>
</dbReference>
<evidence type="ECO:0000256" key="4">
    <source>
        <dbReference type="ARBA" id="ARBA00022729"/>
    </source>
</evidence>
<dbReference type="Gene3D" id="2.60.40.60">
    <property type="entry name" value="Cadherins"/>
    <property type="match status" value="7"/>
</dbReference>
<dbReference type="FunFam" id="2.60.40.60:FF:000005">
    <property type="entry name" value="Protocadherin 9"/>
    <property type="match status" value="3"/>
</dbReference>
<feature type="signal peptide" evidence="14">
    <location>
        <begin position="1"/>
        <end position="22"/>
    </location>
</feature>
<feature type="region of interest" description="Disordered" evidence="12">
    <location>
        <begin position="920"/>
        <end position="960"/>
    </location>
</feature>
<dbReference type="CDD" id="cd11304">
    <property type="entry name" value="Cadherin_repeat"/>
    <property type="match status" value="7"/>
</dbReference>
<dbReference type="Pfam" id="PF08374">
    <property type="entry name" value="Protocadherin"/>
    <property type="match status" value="1"/>
</dbReference>
<evidence type="ECO:0000259" key="15">
    <source>
        <dbReference type="PROSITE" id="PS50268"/>
    </source>
</evidence>
<evidence type="ECO:0000256" key="7">
    <source>
        <dbReference type="ARBA" id="ARBA00022889"/>
    </source>
</evidence>
<evidence type="ECO:0000256" key="14">
    <source>
        <dbReference type="SAM" id="SignalP"/>
    </source>
</evidence>
<feature type="chain" id="PRO_5034205602" evidence="14">
    <location>
        <begin position="23"/>
        <end position="1078"/>
    </location>
</feature>
<dbReference type="InterPro" id="IPR013585">
    <property type="entry name" value="Protocadherin"/>
</dbReference>
<keyword evidence="8 13" id="KW-1133">Transmembrane helix</keyword>
<feature type="transmembrane region" description="Helical" evidence="13">
    <location>
        <begin position="811"/>
        <end position="835"/>
    </location>
</feature>
<evidence type="ECO:0000256" key="11">
    <source>
        <dbReference type="PROSITE-ProRule" id="PRU00043"/>
    </source>
</evidence>
<evidence type="ECO:0000256" key="8">
    <source>
        <dbReference type="ARBA" id="ARBA00022989"/>
    </source>
</evidence>
<accession>A0A8C4NCT8</accession>
<reference evidence="16" key="2">
    <citation type="submission" date="2025-09" db="UniProtKB">
        <authorList>
            <consortium name="Ensembl"/>
        </authorList>
    </citation>
    <scope>IDENTIFICATION</scope>
</reference>
<evidence type="ECO:0000256" key="2">
    <source>
        <dbReference type="ARBA" id="ARBA00022475"/>
    </source>
</evidence>
<keyword evidence="10" id="KW-0325">Glycoprotein</keyword>
<evidence type="ECO:0000256" key="12">
    <source>
        <dbReference type="SAM" id="MobiDB-lite"/>
    </source>
</evidence>
<keyword evidence="3 13" id="KW-0812">Transmembrane</keyword>
<dbReference type="InterPro" id="IPR013164">
    <property type="entry name" value="Cadherin_N"/>
</dbReference>
<reference evidence="16" key="1">
    <citation type="submission" date="2025-08" db="UniProtKB">
        <authorList>
            <consortium name="Ensembl"/>
        </authorList>
    </citation>
    <scope>IDENTIFICATION</scope>
</reference>
<dbReference type="FunFam" id="2.60.40.60:FF:000016">
    <property type="entry name" value="Protocadherin 9"/>
    <property type="match status" value="1"/>
</dbReference>
<dbReference type="PROSITE" id="PS00232">
    <property type="entry name" value="CADHERIN_1"/>
    <property type="match status" value="3"/>
</dbReference>
<dbReference type="FunFam" id="2.60.40.60:FF:000036">
    <property type="entry name" value="Protocadherin 9"/>
    <property type="match status" value="1"/>
</dbReference>
<evidence type="ECO:0000313" key="16">
    <source>
        <dbReference type="Ensembl" id="ENSEBUP00000004869.1"/>
    </source>
</evidence>
<evidence type="ECO:0000256" key="1">
    <source>
        <dbReference type="ARBA" id="ARBA00004251"/>
    </source>
</evidence>
<protein>
    <submittedName>
        <fullName evidence="16">Protocadherin 11</fullName>
    </submittedName>
</protein>
<dbReference type="Ensembl" id="ENSEBUT00000005307.1">
    <property type="protein sequence ID" value="ENSEBUP00000004869.1"/>
    <property type="gene ID" value="ENSEBUG00000003383.1"/>
</dbReference>
<dbReference type="FunFam" id="2.60.40.60:FF:000087">
    <property type="entry name" value="Protocadherin 9"/>
    <property type="match status" value="1"/>
</dbReference>
<evidence type="ECO:0000256" key="9">
    <source>
        <dbReference type="ARBA" id="ARBA00023136"/>
    </source>
</evidence>
<dbReference type="PROSITE" id="PS50268">
    <property type="entry name" value="CADHERIN_2"/>
    <property type="match status" value="7"/>
</dbReference>
<dbReference type="InterPro" id="IPR015919">
    <property type="entry name" value="Cadherin-like_sf"/>
</dbReference>
<evidence type="ECO:0000313" key="17">
    <source>
        <dbReference type="Proteomes" id="UP000694388"/>
    </source>
</evidence>
<evidence type="ECO:0000256" key="10">
    <source>
        <dbReference type="ARBA" id="ARBA00023180"/>
    </source>
</evidence>
<dbReference type="GO" id="GO:0007156">
    <property type="term" value="P:homophilic cell adhesion via plasma membrane adhesion molecules"/>
    <property type="evidence" value="ECO:0007669"/>
    <property type="project" value="InterPro"/>
</dbReference>
<name>A0A8C4NCT8_EPTBU</name>
<dbReference type="PRINTS" id="PR00205">
    <property type="entry name" value="CADHERIN"/>
</dbReference>
<evidence type="ECO:0000256" key="13">
    <source>
        <dbReference type="SAM" id="Phobius"/>
    </source>
</evidence>
<dbReference type="SMART" id="SM00112">
    <property type="entry name" value="CA"/>
    <property type="match status" value="7"/>
</dbReference>
<evidence type="ECO:0000256" key="6">
    <source>
        <dbReference type="ARBA" id="ARBA00022837"/>
    </source>
</evidence>
<evidence type="ECO:0000256" key="5">
    <source>
        <dbReference type="ARBA" id="ARBA00022737"/>
    </source>
</evidence>
<keyword evidence="4 14" id="KW-0732">Signal</keyword>
<keyword evidence="2" id="KW-1003">Cell membrane</keyword>
<dbReference type="Proteomes" id="UP000694388">
    <property type="component" value="Unplaced"/>
</dbReference>
<proteinExistence type="predicted"/>
<feature type="domain" description="Cadherin" evidence="15">
    <location>
        <begin position="245"/>
        <end position="352"/>
    </location>
</feature>
<feature type="compositionally biased region" description="Basic residues" evidence="12">
    <location>
        <begin position="864"/>
        <end position="876"/>
    </location>
</feature>
<dbReference type="InterPro" id="IPR002126">
    <property type="entry name" value="Cadherin-like_dom"/>
</dbReference>
<dbReference type="GeneTree" id="ENSGT00940000158335"/>
<dbReference type="PANTHER" id="PTHR24028:SF347">
    <property type="entry name" value="PROTOCADHERIN FAT 1-LIKE ISOFORM X1"/>
    <property type="match status" value="1"/>
</dbReference>